<dbReference type="GO" id="GO:0016491">
    <property type="term" value="F:oxidoreductase activity"/>
    <property type="evidence" value="ECO:0007669"/>
    <property type="project" value="InterPro"/>
</dbReference>
<protein>
    <submittedName>
        <fullName evidence="2">Thiol-disulfide isomerase or thioredoxin</fullName>
    </submittedName>
</protein>
<reference evidence="3" key="1">
    <citation type="submission" date="2017-01" db="EMBL/GenBank/DDBJ databases">
        <authorList>
            <person name="Varghese N."/>
            <person name="Submissions S."/>
        </authorList>
    </citation>
    <scope>NUCLEOTIDE SEQUENCE [LARGE SCALE GENOMIC DNA]</scope>
    <source>
        <strain evidence="3">LP100</strain>
    </source>
</reference>
<dbReference type="Pfam" id="PF00578">
    <property type="entry name" value="AhpC-TSA"/>
    <property type="match status" value="1"/>
</dbReference>
<dbReference type="InterPro" id="IPR036249">
    <property type="entry name" value="Thioredoxin-like_sf"/>
</dbReference>
<dbReference type="EMBL" id="FTPP01000003">
    <property type="protein sequence ID" value="SIT94052.1"/>
    <property type="molecule type" value="Genomic_DNA"/>
</dbReference>
<dbReference type="PANTHER" id="PTHR42852:SF13">
    <property type="entry name" value="PROTEIN DIPZ"/>
    <property type="match status" value="1"/>
</dbReference>
<organism evidence="2 3">
    <name type="scientific">Pontibacter indicus</name>
    <dbReference type="NCBI Taxonomy" id="1317125"/>
    <lineage>
        <taxon>Bacteria</taxon>
        <taxon>Pseudomonadati</taxon>
        <taxon>Bacteroidota</taxon>
        <taxon>Cytophagia</taxon>
        <taxon>Cytophagales</taxon>
        <taxon>Hymenobacteraceae</taxon>
        <taxon>Pontibacter</taxon>
    </lineage>
</organism>
<dbReference type="GO" id="GO:0016853">
    <property type="term" value="F:isomerase activity"/>
    <property type="evidence" value="ECO:0007669"/>
    <property type="project" value="UniProtKB-KW"/>
</dbReference>
<keyword evidence="2" id="KW-0413">Isomerase</keyword>
<proteinExistence type="predicted"/>
<evidence type="ECO:0000313" key="2">
    <source>
        <dbReference type="EMBL" id="SIT94052.1"/>
    </source>
</evidence>
<dbReference type="Gene3D" id="3.40.30.10">
    <property type="entry name" value="Glutaredoxin"/>
    <property type="match status" value="1"/>
</dbReference>
<dbReference type="CDD" id="cd02966">
    <property type="entry name" value="TlpA_like_family"/>
    <property type="match status" value="1"/>
</dbReference>
<dbReference type="PROSITE" id="PS51352">
    <property type="entry name" value="THIOREDOXIN_2"/>
    <property type="match status" value="1"/>
</dbReference>
<dbReference type="SUPFAM" id="SSF52833">
    <property type="entry name" value="Thioredoxin-like"/>
    <property type="match status" value="1"/>
</dbReference>
<dbReference type="PANTHER" id="PTHR42852">
    <property type="entry name" value="THIOL:DISULFIDE INTERCHANGE PROTEIN DSBE"/>
    <property type="match status" value="1"/>
</dbReference>
<dbReference type="AlphaFoldDB" id="A0A1R3XSN7"/>
<dbReference type="GO" id="GO:0016209">
    <property type="term" value="F:antioxidant activity"/>
    <property type="evidence" value="ECO:0007669"/>
    <property type="project" value="InterPro"/>
</dbReference>
<dbReference type="STRING" id="1317125.SAMN05444128_3414"/>
<dbReference type="Proteomes" id="UP000187181">
    <property type="component" value="Unassembled WGS sequence"/>
</dbReference>
<dbReference type="InterPro" id="IPR013766">
    <property type="entry name" value="Thioredoxin_domain"/>
</dbReference>
<accession>A0A1R3XSN7</accession>
<dbReference type="InterPro" id="IPR050553">
    <property type="entry name" value="Thioredoxin_ResA/DsbE_sf"/>
</dbReference>
<dbReference type="InterPro" id="IPR000866">
    <property type="entry name" value="AhpC/TSA"/>
</dbReference>
<evidence type="ECO:0000313" key="3">
    <source>
        <dbReference type="Proteomes" id="UP000187181"/>
    </source>
</evidence>
<evidence type="ECO:0000259" key="1">
    <source>
        <dbReference type="PROSITE" id="PS51352"/>
    </source>
</evidence>
<sequence>MPFYFLFLPWLLAFSLALGRSMAQHPQPSEPSIKIGQPVPDVSFSRVLHHPAGTARLSDFRGKLVLIDFWATWCGSCKLALPKLDAIQQEFGDKVQVLLVNSQSTGDTEAKIEKYFDRWRRPDGSRYPLAAAVNDTTLNALFPHQLIPHIVWIAPNGTLHAVTGADELTPEKVRAALKGNRRHTRNHDKP</sequence>
<feature type="domain" description="Thioredoxin" evidence="1">
    <location>
        <begin position="33"/>
        <end position="182"/>
    </location>
</feature>
<gene>
    <name evidence="2" type="ORF">SAMN05444128_3414</name>
</gene>
<name>A0A1R3XSN7_9BACT</name>
<keyword evidence="3" id="KW-1185">Reference proteome</keyword>